<dbReference type="OMA" id="RCESERI"/>
<dbReference type="GO" id="GO:0003723">
    <property type="term" value="F:RNA binding"/>
    <property type="evidence" value="ECO:0007669"/>
    <property type="project" value="InterPro"/>
</dbReference>
<dbReference type="FunFam" id="1.25.40.10:FF:000344">
    <property type="entry name" value="Pentatricopeptide repeat-containing protein"/>
    <property type="match status" value="1"/>
</dbReference>
<dbReference type="InterPro" id="IPR011990">
    <property type="entry name" value="TPR-like_helical_dom_sf"/>
</dbReference>
<dbReference type="AlphaFoldDB" id="D8SMY0"/>
<evidence type="ECO:0000256" key="2">
    <source>
        <dbReference type="PROSITE-ProRule" id="PRU00708"/>
    </source>
</evidence>
<dbReference type="GO" id="GO:0009451">
    <property type="term" value="P:RNA modification"/>
    <property type="evidence" value="ECO:0007669"/>
    <property type="project" value="InterPro"/>
</dbReference>
<accession>D8SMY0</accession>
<dbReference type="InterPro" id="IPR002885">
    <property type="entry name" value="PPR_rpt"/>
</dbReference>
<reference evidence="3 4" key="1">
    <citation type="journal article" date="2011" name="Science">
        <title>The Selaginella genome identifies genetic changes associated with the evolution of vascular plants.</title>
        <authorList>
            <person name="Banks J.A."/>
            <person name="Nishiyama T."/>
            <person name="Hasebe M."/>
            <person name="Bowman J.L."/>
            <person name="Gribskov M."/>
            <person name="dePamphilis C."/>
            <person name="Albert V.A."/>
            <person name="Aono N."/>
            <person name="Aoyama T."/>
            <person name="Ambrose B.A."/>
            <person name="Ashton N.W."/>
            <person name="Axtell M.J."/>
            <person name="Barker E."/>
            <person name="Barker M.S."/>
            <person name="Bennetzen J.L."/>
            <person name="Bonawitz N.D."/>
            <person name="Chapple C."/>
            <person name="Cheng C."/>
            <person name="Correa L.G."/>
            <person name="Dacre M."/>
            <person name="DeBarry J."/>
            <person name="Dreyer I."/>
            <person name="Elias M."/>
            <person name="Engstrom E.M."/>
            <person name="Estelle M."/>
            <person name="Feng L."/>
            <person name="Finet C."/>
            <person name="Floyd S.K."/>
            <person name="Frommer W.B."/>
            <person name="Fujita T."/>
            <person name="Gramzow L."/>
            <person name="Gutensohn M."/>
            <person name="Harholt J."/>
            <person name="Hattori M."/>
            <person name="Heyl A."/>
            <person name="Hirai T."/>
            <person name="Hiwatashi Y."/>
            <person name="Ishikawa M."/>
            <person name="Iwata M."/>
            <person name="Karol K.G."/>
            <person name="Koehler B."/>
            <person name="Kolukisaoglu U."/>
            <person name="Kubo M."/>
            <person name="Kurata T."/>
            <person name="Lalonde S."/>
            <person name="Li K."/>
            <person name="Li Y."/>
            <person name="Litt A."/>
            <person name="Lyons E."/>
            <person name="Manning G."/>
            <person name="Maruyama T."/>
            <person name="Michael T.P."/>
            <person name="Mikami K."/>
            <person name="Miyazaki S."/>
            <person name="Morinaga S."/>
            <person name="Murata T."/>
            <person name="Mueller-Roeber B."/>
            <person name="Nelson D.R."/>
            <person name="Obara M."/>
            <person name="Oguri Y."/>
            <person name="Olmstead R.G."/>
            <person name="Onodera N."/>
            <person name="Petersen B.L."/>
            <person name="Pils B."/>
            <person name="Prigge M."/>
            <person name="Rensing S.A."/>
            <person name="Riano-Pachon D.M."/>
            <person name="Roberts A.W."/>
            <person name="Sato Y."/>
            <person name="Scheller H.V."/>
            <person name="Schulz B."/>
            <person name="Schulz C."/>
            <person name="Shakirov E.V."/>
            <person name="Shibagaki N."/>
            <person name="Shinohara N."/>
            <person name="Shippen D.E."/>
            <person name="Soerensen I."/>
            <person name="Sotooka R."/>
            <person name="Sugimoto N."/>
            <person name="Sugita M."/>
            <person name="Sumikawa N."/>
            <person name="Tanurdzic M."/>
            <person name="Theissen G."/>
            <person name="Ulvskov P."/>
            <person name="Wakazuki S."/>
            <person name="Weng J.K."/>
            <person name="Willats W.W."/>
            <person name="Wipf D."/>
            <person name="Wolf P.G."/>
            <person name="Yang L."/>
            <person name="Zimmer A.D."/>
            <person name="Zhu Q."/>
            <person name="Mitros T."/>
            <person name="Hellsten U."/>
            <person name="Loque D."/>
            <person name="Otillar R."/>
            <person name="Salamov A."/>
            <person name="Schmutz J."/>
            <person name="Shapiro H."/>
            <person name="Lindquist E."/>
            <person name="Lucas S."/>
            <person name="Rokhsar D."/>
            <person name="Grigoriev I.V."/>
        </authorList>
    </citation>
    <scope>NUCLEOTIDE SEQUENCE [LARGE SCALE GENOMIC DNA]</scope>
</reference>
<name>D8SMY0_SELML</name>
<dbReference type="PANTHER" id="PTHR47926:SF533">
    <property type="entry name" value="DYW DOMAIN-CONTAINING PROTEIN"/>
    <property type="match status" value="1"/>
</dbReference>
<gene>
    <name evidence="3" type="ORF">SELMODRAFT_16697</name>
</gene>
<dbReference type="NCBIfam" id="TIGR00756">
    <property type="entry name" value="PPR"/>
    <property type="match status" value="2"/>
</dbReference>
<protein>
    <recommendedName>
        <fullName evidence="5">Pentacotripeptide-repeat region of PRORP domain-containing protein</fullName>
    </recommendedName>
</protein>
<dbReference type="InParanoid" id="D8SMY0"/>
<sequence length="195" mass="21184">MPDKDLAAWNAMVSAHAQHGDPRSALKLFRLMDLEGVHPDEITYVCALDSCSTLASPSTGKIIHEDLSADGLESASVVVTTALLSMYAKCGQLHRSRSLFDRIANPSGVSWNAMISAYAQNGHPVEAFDLFALMIQDGARVDHITFQCVLFGSSHAGSLEMAIKYLSWMMGDFDCAPLLPHFICVIDLLGRSGRL</sequence>
<feature type="repeat" description="PPR" evidence="2">
    <location>
        <begin position="5"/>
        <end position="39"/>
    </location>
</feature>
<dbReference type="Pfam" id="PF01535">
    <property type="entry name" value="PPR"/>
    <property type="match status" value="1"/>
</dbReference>
<evidence type="ECO:0008006" key="5">
    <source>
        <dbReference type="Google" id="ProtNLM"/>
    </source>
</evidence>
<feature type="repeat" description="PPR" evidence="2">
    <location>
        <begin position="107"/>
        <end position="141"/>
    </location>
</feature>
<dbReference type="KEGG" id="smo:SELMODRAFT_16697"/>
<keyword evidence="1" id="KW-0677">Repeat</keyword>
<dbReference type="Proteomes" id="UP000001514">
    <property type="component" value="Unassembled WGS sequence"/>
</dbReference>
<dbReference type="Gene3D" id="1.25.40.10">
    <property type="entry name" value="Tetratricopeptide repeat domain"/>
    <property type="match status" value="2"/>
</dbReference>
<organism evidence="4">
    <name type="scientific">Selaginella moellendorffii</name>
    <name type="common">Spikemoss</name>
    <dbReference type="NCBI Taxonomy" id="88036"/>
    <lineage>
        <taxon>Eukaryota</taxon>
        <taxon>Viridiplantae</taxon>
        <taxon>Streptophyta</taxon>
        <taxon>Embryophyta</taxon>
        <taxon>Tracheophyta</taxon>
        <taxon>Lycopodiopsida</taxon>
        <taxon>Selaginellales</taxon>
        <taxon>Selaginellaceae</taxon>
        <taxon>Selaginella</taxon>
    </lineage>
</organism>
<evidence type="ECO:0000313" key="4">
    <source>
        <dbReference type="Proteomes" id="UP000001514"/>
    </source>
</evidence>
<dbReference type="PANTHER" id="PTHR47926">
    <property type="entry name" value="PENTATRICOPEPTIDE REPEAT-CONTAINING PROTEIN"/>
    <property type="match status" value="1"/>
</dbReference>
<keyword evidence="4" id="KW-1185">Reference proteome</keyword>
<dbReference type="PROSITE" id="PS51375">
    <property type="entry name" value="PPR"/>
    <property type="match status" value="2"/>
</dbReference>
<feature type="non-terminal residue" evidence="3">
    <location>
        <position position="195"/>
    </location>
</feature>
<dbReference type="Gramene" id="EFJ14259">
    <property type="protein sequence ID" value="EFJ14259"/>
    <property type="gene ID" value="SELMODRAFT_16697"/>
</dbReference>
<dbReference type="HOGENOM" id="CLU_002706_0_0_1"/>
<evidence type="ECO:0000256" key="1">
    <source>
        <dbReference type="ARBA" id="ARBA00022737"/>
    </source>
</evidence>
<dbReference type="InterPro" id="IPR046960">
    <property type="entry name" value="PPR_At4g14850-like_plant"/>
</dbReference>
<evidence type="ECO:0000313" key="3">
    <source>
        <dbReference type="EMBL" id="EFJ14259.1"/>
    </source>
</evidence>
<dbReference type="Pfam" id="PF13041">
    <property type="entry name" value="PPR_2"/>
    <property type="match status" value="2"/>
</dbReference>
<proteinExistence type="predicted"/>
<dbReference type="eggNOG" id="KOG4197">
    <property type="taxonomic scope" value="Eukaryota"/>
</dbReference>
<dbReference type="EMBL" id="GL377628">
    <property type="protein sequence ID" value="EFJ14259.1"/>
    <property type="molecule type" value="Genomic_DNA"/>
</dbReference>